<organism evidence="3 4">
    <name type="scientific">Nitzschia inconspicua</name>
    <dbReference type="NCBI Taxonomy" id="303405"/>
    <lineage>
        <taxon>Eukaryota</taxon>
        <taxon>Sar</taxon>
        <taxon>Stramenopiles</taxon>
        <taxon>Ochrophyta</taxon>
        <taxon>Bacillariophyta</taxon>
        <taxon>Bacillariophyceae</taxon>
        <taxon>Bacillariophycidae</taxon>
        <taxon>Bacillariales</taxon>
        <taxon>Bacillariaceae</taxon>
        <taxon>Nitzschia</taxon>
    </lineage>
</organism>
<protein>
    <submittedName>
        <fullName evidence="3">Helicase domain protein</fullName>
    </submittedName>
</protein>
<dbReference type="PANTHER" id="PTHR33418:SF1">
    <property type="entry name" value="HELICASE-ASSOCIATED DOMAIN-CONTAINING PROTEIN"/>
    <property type="match status" value="1"/>
</dbReference>
<keyword evidence="3" id="KW-0547">Nucleotide-binding</keyword>
<evidence type="ECO:0000313" key="4">
    <source>
        <dbReference type="Proteomes" id="UP000693970"/>
    </source>
</evidence>
<feature type="compositionally biased region" description="Polar residues" evidence="1">
    <location>
        <begin position="161"/>
        <end position="176"/>
    </location>
</feature>
<dbReference type="InterPro" id="IPR005114">
    <property type="entry name" value="Helicase_assoc"/>
</dbReference>
<evidence type="ECO:0000256" key="1">
    <source>
        <dbReference type="SAM" id="MobiDB-lite"/>
    </source>
</evidence>
<evidence type="ECO:0000313" key="3">
    <source>
        <dbReference type="EMBL" id="KAG7359447.1"/>
    </source>
</evidence>
<dbReference type="Proteomes" id="UP000693970">
    <property type="component" value="Unassembled WGS sequence"/>
</dbReference>
<accession>A0A9K3LC96</accession>
<dbReference type="AlphaFoldDB" id="A0A9K3LC96"/>
<evidence type="ECO:0000259" key="2">
    <source>
        <dbReference type="Pfam" id="PF03457"/>
    </source>
</evidence>
<reference evidence="3" key="2">
    <citation type="submission" date="2021-04" db="EMBL/GenBank/DDBJ databases">
        <authorList>
            <person name="Podell S."/>
        </authorList>
    </citation>
    <scope>NUCLEOTIDE SEQUENCE</scope>
    <source>
        <strain evidence="3">Hildebrandi</strain>
    </source>
</reference>
<keyword evidence="4" id="KW-1185">Reference proteome</keyword>
<feature type="region of interest" description="Disordered" evidence="1">
    <location>
        <begin position="161"/>
        <end position="181"/>
    </location>
</feature>
<proteinExistence type="predicted"/>
<dbReference type="PANTHER" id="PTHR33418">
    <property type="entry name" value="HELICASE-ASSOCIATED"/>
    <property type="match status" value="1"/>
</dbReference>
<feature type="domain" description="Helicase-associated" evidence="2">
    <location>
        <begin position="188"/>
        <end position="255"/>
    </location>
</feature>
<dbReference type="GO" id="GO:0004386">
    <property type="term" value="F:helicase activity"/>
    <property type="evidence" value="ECO:0007669"/>
    <property type="project" value="UniProtKB-KW"/>
</dbReference>
<gene>
    <name evidence="3" type="ORF">IV203_034545</name>
</gene>
<dbReference type="OrthoDB" id="498381at2759"/>
<name>A0A9K3LC96_9STRA</name>
<keyword evidence="3" id="KW-0347">Helicase</keyword>
<dbReference type="EMBL" id="JAGRRH010000013">
    <property type="protein sequence ID" value="KAG7359447.1"/>
    <property type="molecule type" value="Genomic_DNA"/>
</dbReference>
<comment type="caution">
    <text evidence="3">The sequence shown here is derived from an EMBL/GenBank/DDBJ whole genome shotgun (WGS) entry which is preliminary data.</text>
</comment>
<reference evidence="3" key="1">
    <citation type="journal article" date="2021" name="Sci. Rep.">
        <title>Diploid genomic architecture of Nitzschia inconspicua, an elite biomass production diatom.</title>
        <authorList>
            <person name="Oliver A."/>
            <person name="Podell S."/>
            <person name="Pinowska A."/>
            <person name="Traller J.C."/>
            <person name="Smith S.R."/>
            <person name="McClure R."/>
            <person name="Beliaev A."/>
            <person name="Bohutskyi P."/>
            <person name="Hill E.A."/>
            <person name="Rabines A."/>
            <person name="Zheng H."/>
            <person name="Allen L.Z."/>
            <person name="Kuo A."/>
            <person name="Grigoriev I.V."/>
            <person name="Allen A.E."/>
            <person name="Hazlebeck D."/>
            <person name="Allen E.E."/>
        </authorList>
    </citation>
    <scope>NUCLEOTIDE SEQUENCE</scope>
    <source>
        <strain evidence="3">Hildebrandi</strain>
    </source>
</reference>
<sequence>MDYRPSNMKNIVQILGEAENVVRGLKDLDTSECPNFFCPPLRIGRPILEPLDSSMEPTPLGPSAVIPNNLRCKERQGFFCASGFPKCTPVADTAFSQAQQVPVISQHQKPYIQVSLQQQETPSHQGEGTYDLSLISLDDTPLSLECIDDLEALPCLVSSSSYSGQDTDGSSTVSEQQMKRRRVRKYKEDQWNARFQDLLQFRAEEGHVMVPHSYPKNQKLAQWVKRQRYQFRLKQMGKHSTLSDAREDILSQVGFVWDSHKATWTDHFQTLEAFAMANGHCYIPPQMAREAASLITWCKHQRRQFKRYQAGLDSTMTPERIRCLESIGFDWNPRNLSIKQSMN</sequence>
<keyword evidence="3" id="KW-0378">Hydrolase</keyword>
<feature type="domain" description="Helicase-associated" evidence="2">
    <location>
        <begin position="261"/>
        <end position="329"/>
    </location>
</feature>
<keyword evidence="3" id="KW-0067">ATP-binding</keyword>
<dbReference type="Pfam" id="PF03457">
    <property type="entry name" value="HA"/>
    <property type="match status" value="2"/>
</dbReference>